<evidence type="ECO:0000313" key="5">
    <source>
        <dbReference type="Proteomes" id="UP000018763"/>
    </source>
</evidence>
<feature type="domain" description="ESX-1 secretion-associated protein EspA/EspE-like" evidence="2">
    <location>
        <begin position="18"/>
        <end position="100"/>
    </location>
</feature>
<keyword evidence="5" id="KW-1185">Reference proteome</keyword>
<dbReference type="AlphaFoldDB" id="V5XCF7"/>
<dbReference type="GeneID" id="93339521"/>
<evidence type="ECO:0000259" key="3">
    <source>
        <dbReference type="Pfam" id="PF23275"/>
    </source>
</evidence>
<dbReference type="RefSeq" id="WP_019511297.1">
    <property type="nucleotide sequence ID" value="NC_023036.2"/>
</dbReference>
<dbReference type="InterPro" id="IPR057037">
    <property type="entry name" value="TPR_rep_actino"/>
</dbReference>
<evidence type="ECO:0000256" key="1">
    <source>
        <dbReference type="SAM" id="MobiDB-lite"/>
    </source>
</evidence>
<proteinExistence type="predicted"/>
<dbReference type="InterPro" id="IPR043796">
    <property type="entry name" value="ESX-1_EspA/EspE-like"/>
</dbReference>
<reference evidence="4 5" key="1">
    <citation type="journal article" date="2014" name="Genome Announc.">
        <title>Complete Genome Sequence of Sterol-Transforming Mycobacterium neoaurum Strain VKM Ac-1815D.</title>
        <authorList>
            <person name="Shtratnikova V.Y."/>
            <person name="Bragin E.Y."/>
            <person name="Dovbnya D.V."/>
            <person name="Pekov Y.A."/>
            <person name="Schelkunov M.I."/>
            <person name="Strizhov N."/>
            <person name="Ivashina T.V."/>
            <person name="Ashapkin V.V."/>
            <person name="Donova M.V."/>
        </authorList>
    </citation>
    <scope>NUCLEOTIDE SEQUENCE [LARGE SCALE GENOMIC DNA]</scope>
    <source>
        <strain evidence="4 5">VKM Ac-1815D</strain>
    </source>
</reference>
<name>V5XCF7_MYCNE</name>
<dbReference type="Proteomes" id="UP000018763">
    <property type="component" value="Chromosome"/>
</dbReference>
<evidence type="ECO:0000313" key="4">
    <source>
        <dbReference type="EMBL" id="AHC25069.1"/>
    </source>
</evidence>
<evidence type="ECO:0000259" key="2">
    <source>
        <dbReference type="Pfam" id="PF18879"/>
    </source>
</evidence>
<feature type="region of interest" description="Disordered" evidence="1">
    <location>
        <begin position="211"/>
        <end position="243"/>
    </location>
</feature>
<protein>
    <submittedName>
        <fullName evidence="4">Uncharacterized protein</fullName>
    </submittedName>
</protein>
<sequence>MGALEGFLSTWDKARRTFGAGVPQTGEQFDQSAQLQQLQSTVQTAAPGSAWSGTAANAYGEVNKEHARVLGELAVLDKRLASHVNESANVVATGRQNLDNLRQWVVDAAASVPPGKNREQLILPIVQKGLGELSGIVSTSNSELNRVAGDITKLGTEWDALQDQKFGGAGKEDKPEQRDDEVQLVSNEEALEGDGATEENANDRLKREIDEGTNLGSSDGASLADGQLTPEESERLKDAASLSADEKADLNNGSLTIPPHQMAYLNGLSSSLDGKSPAEIKSILAKLPPSEAQAVSNALHIVGSDKVHTEGASTTLKPGEHGYVPLNGGKDNLPQSIQSIFDAPLIDSQLPEQKTLPDGRIVIDTFDPNKPYNYLDEYRDIAAIAEYGDPSLQRGSALNDGLLAESRELLENFESKDWPTFGSTGWAHENLDPALQDMLSAASHDPIAVHEALAGAGGTSPNNEFIGDLLKHDWADDGLAAGTLFPDAADTSERAGQVMHAVDIYTGQNYQELLNIHDKQSLGQINPALTQALAQANIPYIDDMFNANVNDTKGFESLDGLNKPGGNANMDVTRGLFAVIDSDPVANKDFNGAATDLWKGYVSQYSDSLVNGQAPDAGALQAAGYLQRMMDQGEFLNQYDQTGDKQAAATAAQQSRALWYDTIHDGVSLFPKAGDVISVYDALPGDPLRDFFVGAPPKEDYPNLPAKNINEVIHLATAYAAAKGAGDLAILDQYMSDGALDPFNNNASATTAMTTYLSELAKGNDMGFNLYTSAYETGLTISDDELEELKNAGS</sequence>
<feature type="compositionally biased region" description="Basic and acidic residues" evidence="1">
    <location>
        <begin position="232"/>
        <end position="243"/>
    </location>
</feature>
<dbReference type="Pfam" id="PF18879">
    <property type="entry name" value="EspA_EspE"/>
    <property type="match status" value="1"/>
</dbReference>
<gene>
    <name evidence="4" type="ORF">D174_10965</name>
</gene>
<accession>V5XCF7</accession>
<dbReference type="Pfam" id="PF23275">
    <property type="entry name" value="TPR_23"/>
    <property type="match status" value="1"/>
</dbReference>
<feature type="domain" description="TPR repeat" evidence="3">
    <location>
        <begin position="239"/>
        <end position="485"/>
    </location>
</feature>
<organism evidence="4 5">
    <name type="scientific">Mycolicibacterium neoaurum VKM Ac-1815D</name>
    <dbReference type="NCBI Taxonomy" id="700508"/>
    <lineage>
        <taxon>Bacteria</taxon>
        <taxon>Bacillati</taxon>
        <taxon>Actinomycetota</taxon>
        <taxon>Actinomycetes</taxon>
        <taxon>Mycobacteriales</taxon>
        <taxon>Mycobacteriaceae</taxon>
        <taxon>Mycolicibacterium</taxon>
    </lineage>
</organism>
<dbReference type="EMBL" id="CP006936">
    <property type="protein sequence ID" value="AHC25069.1"/>
    <property type="molecule type" value="Genomic_DNA"/>
</dbReference>